<dbReference type="PANTHER" id="PTHR33202">
    <property type="entry name" value="ZINC UPTAKE REGULATION PROTEIN"/>
    <property type="match status" value="1"/>
</dbReference>
<evidence type="ECO:0000256" key="1">
    <source>
        <dbReference type="ARBA" id="ARBA00007957"/>
    </source>
</evidence>
<comment type="subunit">
    <text evidence="8">Homodimer.</text>
</comment>
<feature type="binding site" evidence="7">
    <location>
        <position position="149"/>
    </location>
    <ligand>
        <name>Zn(2+)</name>
        <dbReference type="ChEBI" id="CHEBI:29105"/>
    </ligand>
</feature>
<reference evidence="9 10" key="1">
    <citation type="submission" date="2017-10" db="EMBL/GenBank/DDBJ databases">
        <title>Frigbacter circumglobatus gen. nov. sp. nov., isolated from sediment cultured in situ.</title>
        <authorList>
            <person name="Zhao Z."/>
        </authorList>
    </citation>
    <scope>NUCLEOTIDE SEQUENCE [LARGE SCALE GENOMIC DNA]</scope>
    <source>
        <strain evidence="9 10">ZYL</strain>
    </source>
</reference>
<evidence type="ECO:0000313" key="9">
    <source>
        <dbReference type="EMBL" id="PHZ83387.1"/>
    </source>
</evidence>
<dbReference type="InterPro" id="IPR002481">
    <property type="entry name" value="FUR"/>
</dbReference>
<keyword evidence="6 8" id="KW-0804">Transcription</keyword>
<evidence type="ECO:0000313" key="10">
    <source>
        <dbReference type="Proteomes" id="UP000229730"/>
    </source>
</evidence>
<gene>
    <name evidence="8" type="primary">fur</name>
    <name evidence="9" type="ORF">CRD36_17650</name>
</gene>
<evidence type="ECO:0000256" key="8">
    <source>
        <dbReference type="RuleBase" id="RU364037"/>
    </source>
</evidence>
<evidence type="ECO:0000256" key="2">
    <source>
        <dbReference type="ARBA" id="ARBA00022491"/>
    </source>
</evidence>
<organism evidence="9 10">
    <name type="scientific">Paremcibacter congregatus</name>
    <dbReference type="NCBI Taxonomy" id="2043170"/>
    <lineage>
        <taxon>Bacteria</taxon>
        <taxon>Pseudomonadati</taxon>
        <taxon>Pseudomonadota</taxon>
        <taxon>Alphaproteobacteria</taxon>
        <taxon>Emcibacterales</taxon>
        <taxon>Emcibacteraceae</taxon>
        <taxon>Paremcibacter</taxon>
    </lineage>
</organism>
<dbReference type="GO" id="GO:0008270">
    <property type="term" value="F:zinc ion binding"/>
    <property type="evidence" value="ECO:0007669"/>
    <property type="project" value="TreeGrafter"/>
</dbReference>
<dbReference type="CDD" id="cd07153">
    <property type="entry name" value="Fur_like"/>
    <property type="match status" value="1"/>
</dbReference>
<dbReference type="SUPFAM" id="SSF46785">
    <property type="entry name" value="Winged helix' DNA-binding domain"/>
    <property type="match status" value="1"/>
</dbReference>
<dbReference type="InterPro" id="IPR036388">
    <property type="entry name" value="WH-like_DNA-bd_sf"/>
</dbReference>
<evidence type="ECO:0000256" key="4">
    <source>
        <dbReference type="ARBA" id="ARBA00023015"/>
    </source>
</evidence>
<dbReference type="Pfam" id="PF01475">
    <property type="entry name" value="FUR"/>
    <property type="match status" value="1"/>
</dbReference>
<comment type="subcellular location">
    <subcellularLocation>
        <location evidence="8">Cytoplasm</location>
    </subcellularLocation>
</comment>
<dbReference type="Gene3D" id="1.10.10.10">
    <property type="entry name" value="Winged helix-like DNA-binding domain superfamily/Winged helix DNA-binding domain"/>
    <property type="match status" value="1"/>
</dbReference>
<evidence type="ECO:0000256" key="5">
    <source>
        <dbReference type="ARBA" id="ARBA00023125"/>
    </source>
</evidence>
<feature type="binding site" evidence="7">
    <location>
        <position position="109"/>
    </location>
    <ligand>
        <name>Zn(2+)</name>
        <dbReference type="ChEBI" id="CHEBI:29105"/>
    </ligand>
</feature>
<dbReference type="InParanoid" id="A0A2G4YM70"/>
<dbReference type="FunCoup" id="A0A2G4YM70">
    <property type="interactions" value="87"/>
</dbReference>
<dbReference type="Gene3D" id="3.30.1490.190">
    <property type="match status" value="1"/>
</dbReference>
<proteinExistence type="inferred from homology"/>
<dbReference type="InterPro" id="IPR043135">
    <property type="entry name" value="Fur_C"/>
</dbReference>
<feature type="binding site" evidence="7">
    <location>
        <position position="112"/>
    </location>
    <ligand>
        <name>Zn(2+)</name>
        <dbReference type="ChEBI" id="CHEBI:29105"/>
    </ligand>
</feature>
<keyword evidence="8" id="KW-0408">Iron</keyword>
<keyword evidence="2 8" id="KW-0678">Repressor</keyword>
<dbReference type="PANTHER" id="PTHR33202:SF6">
    <property type="entry name" value="ZINC UPTAKE REGULATION PROTEIN"/>
    <property type="match status" value="1"/>
</dbReference>
<keyword evidence="5 8" id="KW-0238">DNA-binding</keyword>
<dbReference type="GO" id="GO:1900376">
    <property type="term" value="P:regulation of secondary metabolite biosynthetic process"/>
    <property type="evidence" value="ECO:0007669"/>
    <property type="project" value="TreeGrafter"/>
</dbReference>
<comment type="cofactor">
    <cofactor evidence="7">
        <name>Zn(2+)</name>
        <dbReference type="ChEBI" id="CHEBI:29105"/>
    </cofactor>
    <text evidence="7">Binds 1 zinc ion per subunit.</text>
</comment>
<sequence>MSTHTHDHGKCIEDALGLARELCESRDTRFTPLRRKVLELVWGGHKPVTAYELLDLLSNDGNKRVAPPTVYRALDFLIEEGFVHRLESLNAFIGCPDPAHKHQGHFLICRKCRTVTEISDPKLTTKIAKSANANGYTCENSMLEVMGLCENCQS</sequence>
<dbReference type="GO" id="GO:0005829">
    <property type="term" value="C:cytosol"/>
    <property type="evidence" value="ECO:0007669"/>
    <property type="project" value="TreeGrafter"/>
</dbReference>
<comment type="similarity">
    <text evidence="1 8">Belongs to the Fur family.</text>
</comment>
<dbReference type="GO" id="GO:0000976">
    <property type="term" value="F:transcription cis-regulatory region binding"/>
    <property type="evidence" value="ECO:0007669"/>
    <property type="project" value="TreeGrafter"/>
</dbReference>
<evidence type="ECO:0000256" key="3">
    <source>
        <dbReference type="ARBA" id="ARBA00022833"/>
    </source>
</evidence>
<comment type="caution">
    <text evidence="9">The sequence shown here is derived from an EMBL/GenBank/DDBJ whole genome shotgun (WGS) entry which is preliminary data.</text>
</comment>
<dbReference type="Proteomes" id="UP000229730">
    <property type="component" value="Unassembled WGS sequence"/>
</dbReference>
<keyword evidence="8" id="KW-0963">Cytoplasm</keyword>
<evidence type="ECO:0000256" key="7">
    <source>
        <dbReference type="PIRSR" id="PIRSR602481-1"/>
    </source>
</evidence>
<dbReference type="InterPro" id="IPR036390">
    <property type="entry name" value="WH_DNA-bd_sf"/>
</dbReference>
<dbReference type="GO" id="GO:0003700">
    <property type="term" value="F:DNA-binding transcription factor activity"/>
    <property type="evidence" value="ECO:0007669"/>
    <property type="project" value="UniProtKB-UniRule"/>
</dbReference>
<accession>A0A2G4YM70</accession>
<keyword evidence="7 8" id="KW-0479">Metal-binding</keyword>
<keyword evidence="10" id="KW-1185">Reference proteome</keyword>
<keyword evidence="4 8" id="KW-0805">Transcription regulation</keyword>
<evidence type="ECO:0000256" key="6">
    <source>
        <dbReference type="ARBA" id="ARBA00023163"/>
    </source>
</evidence>
<dbReference type="EMBL" id="PDEM01000033">
    <property type="protein sequence ID" value="PHZ83387.1"/>
    <property type="molecule type" value="Genomic_DNA"/>
</dbReference>
<keyword evidence="3 7" id="KW-0862">Zinc</keyword>
<protein>
    <recommendedName>
        <fullName evidence="8">Ferric uptake regulation protein</fullName>
    </recommendedName>
</protein>
<dbReference type="OrthoDB" id="9801127at2"/>
<dbReference type="RefSeq" id="WP_099475280.1">
    <property type="nucleotide sequence ID" value="NZ_CAXBMK010000008.1"/>
</dbReference>
<dbReference type="GO" id="GO:0045892">
    <property type="term" value="P:negative regulation of DNA-templated transcription"/>
    <property type="evidence" value="ECO:0007669"/>
    <property type="project" value="TreeGrafter"/>
</dbReference>
<name>A0A2G4YM70_9PROT</name>
<dbReference type="AlphaFoldDB" id="A0A2G4YM70"/>
<feature type="binding site" evidence="7">
    <location>
        <position position="152"/>
    </location>
    <ligand>
        <name>Zn(2+)</name>
        <dbReference type="ChEBI" id="CHEBI:29105"/>
    </ligand>
</feature>